<sequence length="248" mass="28327">SYKEHLVIIPASPSDLFQSLHLLLIIYYSSFKTILVRRNFFLWPMLFLSGCVFGQAKDGIVVYKKTHQPAATISLPYEPEVITAAMDDYFSQQGSKSNELKGFKTFQNTPFIGGDSINADLYFKVSRKSKIEKDASIIDLMVGMSNEDIAARNHETHFTRQQAKEFLNKLASVVQAYHLELLIKQQNATVIRAEKRYNSLVDDGANLNKRDNANAQKLQSNKHDQDKQNEEVEKQRQALALLVRQRKT</sequence>
<proteinExistence type="predicted"/>
<comment type="caution">
    <text evidence="2">The sequence shown here is derived from an EMBL/GenBank/DDBJ whole genome shotgun (WGS) entry which is preliminary data.</text>
</comment>
<organism evidence="2 3">
    <name type="scientific">Paraflavisolibacter caeni</name>
    <dbReference type="NCBI Taxonomy" id="2982496"/>
    <lineage>
        <taxon>Bacteria</taxon>
        <taxon>Pseudomonadati</taxon>
        <taxon>Bacteroidota</taxon>
        <taxon>Chitinophagia</taxon>
        <taxon>Chitinophagales</taxon>
        <taxon>Chitinophagaceae</taxon>
        <taxon>Paraflavisolibacter</taxon>
    </lineage>
</organism>
<keyword evidence="3" id="KW-1185">Reference proteome</keyword>
<dbReference type="RefSeq" id="WP_279300074.1">
    <property type="nucleotide sequence ID" value="NZ_JAOTIF010000040.1"/>
</dbReference>
<evidence type="ECO:0000256" key="1">
    <source>
        <dbReference type="SAM" id="Coils"/>
    </source>
</evidence>
<protein>
    <submittedName>
        <fullName evidence="2">Uncharacterized protein</fullName>
    </submittedName>
</protein>
<dbReference type="Proteomes" id="UP001155483">
    <property type="component" value="Unassembled WGS sequence"/>
</dbReference>
<reference evidence="2" key="2">
    <citation type="submission" date="2023-04" db="EMBL/GenBank/DDBJ databases">
        <title>Paracnuella aquatica gen. nov., sp. nov., a member of the family Chitinophagaceae isolated from a hot spring.</title>
        <authorList>
            <person name="Wang C."/>
        </authorList>
    </citation>
    <scope>NUCLEOTIDE SEQUENCE</scope>
    <source>
        <strain evidence="2">LB-8</strain>
    </source>
</reference>
<evidence type="ECO:0000313" key="3">
    <source>
        <dbReference type="Proteomes" id="UP001155483"/>
    </source>
</evidence>
<name>A0A9X3BJC8_9BACT</name>
<feature type="non-terminal residue" evidence="2">
    <location>
        <position position="1"/>
    </location>
</feature>
<accession>A0A9X3BJC8</accession>
<gene>
    <name evidence="2" type="ORF">OCK74_26190</name>
</gene>
<reference evidence="2" key="1">
    <citation type="submission" date="2022-09" db="EMBL/GenBank/DDBJ databases">
        <authorList>
            <person name="Yuan C."/>
            <person name="Ke Z."/>
        </authorList>
    </citation>
    <scope>NUCLEOTIDE SEQUENCE</scope>
    <source>
        <strain evidence="2">LB-8</strain>
    </source>
</reference>
<dbReference type="EMBL" id="JAOTIF010000040">
    <property type="protein sequence ID" value="MCU7552637.1"/>
    <property type="molecule type" value="Genomic_DNA"/>
</dbReference>
<evidence type="ECO:0000313" key="2">
    <source>
        <dbReference type="EMBL" id="MCU7552637.1"/>
    </source>
</evidence>
<keyword evidence="1" id="KW-0175">Coiled coil</keyword>
<dbReference type="AlphaFoldDB" id="A0A9X3BJC8"/>
<feature type="coiled-coil region" evidence="1">
    <location>
        <begin position="215"/>
        <end position="245"/>
    </location>
</feature>